<reference evidence="2" key="1">
    <citation type="journal article" date="2014" name="Int. J. Syst. Evol. Microbiol.">
        <title>Complete genome sequence of Corynebacterium casei LMG S-19264T (=DSM 44701T), isolated from a smear-ripened cheese.</title>
        <authorList>
            <consortium name="US DOE Joint Genome Institute (JGI-PGF)"/>
            <person name="Walter F."/>
            <person name="Albersmeier A."/>
            <person name="Kalinowski J."/>
            <person name="Ruckert C."/>
        </authorList>
    </citation>
    <scope>NUCLEOTIDE SEQUENCE</scope>
    <source>
        <strain evidence="2">KCTC 42097</strain>
    </source>
</reference>
<name>A0A8J3DGW1_9HYPH</name>
<protein>
    <submittedName>
        <fullName evidence="2">Uncharacterized protein</fullName>
    </submittedName>
</protein>
<dbReference type="AlphaFoldDB" id="A0A8J3DGW1"/>
<evidence type="ECO:0000313" key="3">
    <source>
        <dbReference type="Proteomes" id="UP000641137"/>
    </source>
</evidence>
<evidence type="ECO:0000256" key="1">
    <source>
        <dbReference type="SAM" id="MobiDB-lite"/>
    </source>
</evidence>
<sequence length="66" mass="7571">MRAEIGKLQKENETGEDDGEKTHGTEGTAAGPSQNYQEQRDFQRQTHEIQGHEIARMNRQIENCDQ</sequence>
<comment type="caution">
    <text evidence="2">The sequence shown here is derived from an EMBL/GenBank/DDBJ whole genome shotgun (WGS) entry which is preliminary data.</text>
</comment>
<reference evidence="2" key="2">
    <citation type="submission" date="2020-09" db="EMBL/GenBank/DDBJ databases">
        <authorList>
            <person name="Sun Q."/>
            <person name="Kim S."/>
        </authorList>
    </citation>
    <scope>NUCLEOTIDE SEQUENCE</scope>
    <source>
        <strain evidence="2">KCTC 42097</strain>
    </source>
</reference>
<feature type="compositionally biased region" description="Basic and acidic residues" evidence="1">
    <location>
        <begin position="38"/>
        <end position="56"/>
    </location>
</feature>
<feature type="compositionally biased region" description="Basic and acidic residues" evidence="1">
    <location>
        <begin position="1"/>
        <end position="13"/>
    </location>
</feature>
<dbReference type="Proteomes" id="UP000641137">
    <property type="component" value="Unassembled WGS sequence"/>
</dbReference>
<dbReference type="EMBL" id="BMZO01000004">
    <property type="protein sequence ID" value="GHC69142.1"/>
    <property type="molecule type" value="Genomic_DNA"/>
</dbReference>
<keyword evidence="3" id="KW-1185">Reference proteome</keyword>
<evidence type="ECO:0000313" key="2">
    <source>
        <dbReference type="EMBL" id="GHC69142.1"/>
    </source>
</evidence>
<gene>
    <name evidence="2" type="ORF">GCM10010136_14590</name>
</gene>
<proteinExistence type="predicted"/>
<accession>A0A8J3DGW1</accession>
<organism evidence="2 3">
    <name type="scientific">Limoniibacter endophyticus</name>
    <dbReference type="NCBI Taxonomy" id="1565040"/>
    <lineage>
        <taxon>Bacteria</taxon>
        <taxon>Pseudomonadati</taxon>
        <taxon>Pseudomonadota</taxon>
        <taxon>Alphaproteobacteria</taxon>
        <taxon>Hyphomicrobiales</taxon>
        <taxon>Bartonellaceae</taxon>
        <taxon>Limoniibacter</taxon>
    </lineage>
</organism>
<feature type="region of interest" description="Disordered" evidence="1">
    <location>
        <begin position="1"/>
        <end position="66"/>
    </location>
</feature>